<protein>
    <submittedName>
        <fullName evidence="1">Uncharacterized protein</fullName>
    </submittedName>
</protein>
<dbReference type="Proteomes" id="UP001597214">
    <property type="component" value="Unassembled WGS sequence"/>
</dbReference>
<comment type="caution">
    <text evidence="1">The sequence shown here is derived from an EMBL/GenBank/DDBJ whole genome shotgun (WGS) entry which is preliminary data.</text>
</comment>
<organism evidence="1 2">
    <name type="scientific">Bacillus salitolerans</name>
    <dbReference type="NCBI Taxonomy" id="1437434"/>
    <lineage>
        <taxon>Bacteria</taxon>
        <taxon>Bacillati</taxon>
        <taxon>Bacillota</taxon>
        <taxon>Bacilli</taxon>
        <taxon>Bacillales</taxon>
        <taxon>Bacillaceae</taxon>
        <taxon>Bacillus</taxon>
    </lineage>
</organism>
<proteinExistence type="predicted"/>
<gene>
    <name evidence="1" type="ORF">ACFSCX_16140</name>
</gene>
<evidence type="ECO:0000313" key="2">
    <source>
        <dbReference type="Proteomes" id="UP001597214"/>
    </source>
</evidence>
<name>A0ABW4LT86_9BACI</name>
<dbReference type="RefSeq" id="WP_377929281.1">
    <property type="nucleotide sequence ID" value="NZ_JBHUEM010000028.1"/>
</dbReference>
<dbReference type="EMBL" id="JBHUEM010000028">
    <property type="protein sequence ID" value="MFD1738066.1"/>
    <property type="molecule type" value="Genomic_DNA"/>
</dbReference>
<evidence type="ECO:0000313" key="1">
    <source>
        <dbReference type="EMBL" id="MFD1738066.1"/>
    </source>
</evidence>
<reference evidence="2" key="1">
    <citation type="journal article" date="2019" name="Int. J. Syst. Evol. Microbiol.">
        <title>The Global Catalogue of Microorganisms (GCM) 10K type strain sequencing project: providing services to taxonomists for standard genome sequencing and annotation.</title>
        <authorList>
            <consortium name="The Broad Institute Genomics Platform"/>
            <consortium name="The Broad Institute Genome Sequencing Center for Infectious Disease"/>
            <person name="Wu L."/>
            <person name="Ma J."/>
        </authorList>
    </citation>
    <scope>NUCLEOTIDE SEQUENCE [LARGE SCALE GENOMIC DNA]</scope>
    <source>
        <strain evidence="2">CCUG 49339</strain>
    </source>
</reference>
<keyword evidence="2" id="KW-1185">Reference proteome</keyword>
<accession>A0ABW4LT86</accession>
<sequence>MLNDTVQIIKDEKTNGHYLLEVNGFILSEKEMVEIAKGILRFLEQNNQSTIDQMNDEILLKYEELSFRR</sequence>